<evidence type="ECO:0000256" key="1">
    <source>
        <dbReference type="ARBA" id="ARBA00023239"/>
    </source>
</evidence>
<evidence type="ECO:0000313" key="5">
    <source>
        <dbReference type="Proteomes" id="UP000237819"/>
    </source>
</evidence>
<dbReference type="CDD" id="cd00408">
    <property type="entry name" value="DHDPS-like"/>
    <property type="match status" value="1"/>
</dbReference>
<comment type="similarity">
    <text evidence="2">Belongs to the DapA family.</text>
</comment>
<dbReference type="InterPro" id="IPR002220">
    <property type="entry name" value="DapA-like"/>
</dbReference>
<dbReference type="OrthoDB" id="9778880at2"/>
<dbReference type="GO" id="GO:0019262">
    <property type="term" value="P:N-acetylneuraminate catabolic process"/>
    <property type="evidence" value="ECO:0007669"/>
    <property type="project" value="TreeGrafter"/>
</dbReference>
<dbReference type="PANTHER" id="PTHR42849:SF1">
    <property type="entry name" value="N-ACETYLNEURAMINATE LYASE"/>
    <property type="match status" value="1"/>
</dbReference>
<sequence>MKPLSAEQIRGNWATLIVPWKEDDSLDLTRLATEIDTLIAMQVDGIYSHGTAGEFHCQSEEEFDLVSGLLADKCNAANMPFQIGVSHMSAQISLARLKRTISLEPSAVQVIVPDWFPPTNQEIVTFLQRMGKAAGEIGMVLYNPPHAKRVLTPVEIGDLAARVPSLIGLKTAGGDAAWYASMREHLSALSVFVPGHLLASGIQQGAHGAYSNVACLNPAVAQRWTDQMQTDLPGALELEQRLRAFMSEHIAPFITRDHYCNAACDRLLSQIGGWADVGTTMRWPYRSIPASEGERLRPIAKEILPEFFQANWQSAAVTC</sequence>
<dbReference type="GO" id="GO:0008747">
    <property type="term" value="F:N-acetylneuraminate lyase activity"/>
    <property type="evidence" value="ECO:0007669"/>
    <property type="project" value="TreeGrafter"/>
</dbReference>
<dbReference type="Gene3D" id="3.20.20.70">
    <property type="entry name" value="Aldolase class I"/>
    <property type="match status" value="1"/>
</dbReference>
<feature type="active site" description="Schiff-base intermediate with substrate" evidence="3">
    <location>
        <position position="170"/>
    </location>
</feature>
<dbReference type="SUPFAM" id="SSF51569">
    <property type="entry name" value="Aldolase"/>
    <property type="match status" value="1"/>
</dbReference>
<dbReference type="EMBL" id="PUHZ01000011">
    <property type="protein sequence ID" value="PQO46079.1"/>
    <property type="molecule type" value="Genomic_DNA"/>
</dbReference>
<dbReference type="SMART" id="SM01130">
    <property type="entry name" value="DHDPS"/>
    <property type="match status" value="1"/>
</dbReference>
<evidence type="ECO:0000256" key="2">
    <source>
        <dbReference type="PIRNR" id="PIRNR001365"/>
    </source>
</evidence>
<dbReference type="Proteomes" id="UP000237819">
    <property type="component" value="Unassembled WGS sequence"/>
</dbReference>
<gene>
    <name evidence="4" type="ORF">C5Y93_10915</name>
</gene>
<keyword evidence="1 2" id="KW-0456">Lyase</keyword>
<dbReference type="InterPro" id="IPR013785">
    <property type="entry name" value="Aldolase_TIM"/>
</dbReference>
<evidence type="ECO:0000313" key="4">
    <source>
        <dbReference type="EMBL" id="PQO46079.1"/>
    </source>
</evidence>
<accession>A0A2S8GNS5</accession>
<dbReference type="AlphaFoldDB" id="A0A2S8GNS5"/>
<organism evidence="4 5">
    <name type="scientific">Blastopirellula marina</name>
    <dbReference type="NCBI Taxonomy" id="124"/>
    <lineage>
        <taxon>Bacteria</taxon>
        <taxon>Pseudomonadati</taxon>
        <taxon>Planctomycetota</taxon>
        <taxon>Planctomycetia</taxon>
        <taxon>Pirellulales</taxon>
        <taxon>Pirellulaceae</taxon>
        <taxon>Blastopirellula</taxon>
    </lineage>
</organism>
<feature type="active site" description="Proton donor/acceptor" evidence="3">
    <location>
        <position position="142"/>
    </location>
</feature>
<dbReference type="PIRSF" id="PIRSF001365">
    <property type="entry name" value="DHDPS"/>
    <property type="match status" value="1"/>
</dbReference>
<evidence type="ECO:0000256" key="3">
    <source>
        <dbReference type="PIRSR" id="PIRSR001365-1"/>
    </source>
</evidence>
<reference evidence="4 5" key="1">
    <citation type="submission" date="2018-02" db="EMBL/GenBank/DDBJ databases">
        <title>Comparative genomes isolates from brazilian mangrove.</title>
        <authorList>
            <person name="Araujo J.E."/>
            <person name="Taketani R.G."/>
            <person name="Silva M.C.P."/>
            <person name="Loureco M.V."/>
            <person name="Andreote F.D."/>
        </authorList>
    </citation>
    <scope>NUCLEOTIDE SEQUENCE [LARGE SCALE GENOMIC DNA]</scope>
    <source>
        <strain evidence="4 5">Nap-Phe MGV</strain>
    </source>
</reference>
<name>A0A2S8GNS5_9BACT</name>
<comment type="caution">
    <text evidence="4">The sequence shown here is derived from an EMBL/GenBank/DDBJ whole genome shotgun (WGS) entry which is preliminary data.</text>
</comment>
<dbReference type="RefSeq" id="WP_105335457.1">
    <property type="nucleotide sequence ID" value="NZ_PUHZ01000011.1"/>
</dbReference>
<dbReference type="Pfam" id="PF00701">
    <property type="entry name" value="DHDPS"/>
    <property type="match status" value="1"/>
</dbReference>
<dbReference type="GO" id="GO:0005829">
    <property type="term" value="C:cytosol"/>
    <property type="evidence" value="ECO:0007669"/>
    <property type="project" value="TreeGrafter"/>
</dbReference>
<proteinExistence type="inferred from homology"/>
<dbReference type="PANTHER" id="PTHR42849">
    <property type="entry name" value="N-ACETYLNEURAMINATE LYASE"/>
    <property type="match status" value="1"/>
</dbReference>
<protein>
    <submittedName>
        <fullName evidence="4">Dihydrodipicolinate synthase family protein</fullName>
    </submittedName>
</protein>